<evidence type="ECO:0000256" key="4">
    <source>
        <dbReference type="SAM" id="MobiDB-lite"/>
    </source>
</evidence>
<organism evidence="5 6">
    <name type="scientific">Varroa destructor</name>
    <name type="common">Honeybee mite</name>
    <dbReference type="NCBI Taxonomy" id="109461"/>
    <lineage>
        <taxon>Eukaryota</taxon>
        <taxon>Metazoa</taxon>
        <taxon>Ecdysozoa</taxon>
        <taxon>Arthropoda</taxon>
        <taxon>Chelicerata</taxon>
        <taxon>Arachnida</taxon>
        <taxon>Acari</taxon>
        <taxon>Parasitiformes</taxon>
        <taxon>Mesostigmata</taxon>
        <taxon>Gamasina</taxon>
        <taxon>Dermanyssoidea</taxon>
        <taxon>Varroidae</taxon>
        <taxon>Varroa</taxon>
    </lineage>
</organism>
<evidence type="ECO:0000256" key="1">
    <source>
        <dbReference type="ARBA" id="ARBA00005483"/>
    </source>
</evidence>
<keyword evidence="2" id="KW-0597">Phosphoprotein</keyword>
<evidence type="ECO:0008006" key="7">
    <source>
        <dbReference type="Google" id="ProtNLM"/>
    </source>
</evidence>
<dbReference type="InParanoid" id="A0A7M7J6P6"/>
<protein>
    <recommendedName>
        <fullName evidence="7">Protein phosphatase 1 regulatory subunit 14B</fullName>
    </recommendedName>
</protein>
<dbReference type="GO" id="GO:0005737">
    <property type="term" value="C:cytoplasm"/>
    <property type="evidence" value="ECO:0007669"/>
    <property type="project" value="InterPro"/>
</dbReference>
<comment type="similarity">
    <text evidence="1">Belongs to the PP1 inhibitor family.</text>
</comment>
<dbReference type="SUPFAM" id="SSF81790">
    <property type="entry name" value="Myosin phosphatase inhibitor 17kDa protein, CPI-17"/>
    <property type="match status" value="1"/>
</dbReference>
<reference evidence="5" key="1">
    <citation type="submission" date="2021-01" db="UniProtKB">
        <authorList>
            <consortium name="EnsemblMetazoa"/>
        </authorList>
    </citation>
    <scope>IDENTIFICATION</scope>
</reference>
<evidence type="ECO:0000313" key="6">
    <source>
        <dbReference type="Proteomes" id="UP000594260"/>
    </source>
</evidence>
<dbReference type="InterPro" id="IPR008025">
    <property type="entry name" value="CPI-17"/>
</dbReference>
<keyword evidence="3" id="KW-0650">Protein phosphatase inhibitor</keyword>
<dbReference type="RefSeq" id="XP_022647592.1">
    <property type="nucleotide sequence ID" value="XM_022791857.1"/>
</dbReference>
<dbReference type="KEGG" id="vde:111244602"/>
<feature type="compositionally biased region" description="Polar residues" evidence="4">
    <location>
        <begin position="8"/>
        <end position="19"/>
    </location>
</feature>
<dbReference type="AlphaFoldDB" id="A0A7M7J6P6"/>
<dbReference type="GO" id="GO:0004865">
    <property type="term" value="F:protein serine/threonine phosphatase inhibitor activity"/>
    <property type="evidence" value="ECO:0007669"/>
    <property type="project" value="TreeGrafter"/>
</dbReference>
<evidence type="ECO:0000256" key="2">
    <source>
        <dbReference type="ARBA" id="ARBA00022553"/>
    </source>
</evidence>
<evidence type="ECO:0000256" key="3">
    <source>
        <dbReference type="ARBA" id="ARBA00023272"/>
    </source>
</evidence>
<dbReference type="Gene3D" id="1.10.150.220">
    <property type="entry name" value="CPI-17"/>
    <property type="match status" value="1"/>
</dbReference>
<dbReference type="Pfam" id="PF05361">
    <property type="entry name" value="PP1_inhibitor"/>
    <property type="match status" value="1"/>
</dbReference>
<dbReference type="Proteomes" id="UP000594260">
    <property type="component" value="Unplaced"/>
</dbReference>
<dbReference type="InterPro" id="IPR036658">
    <property type="entry name" value="CPI-17_sf"/>
</dbReference>
<evidence type="ECO:0000313" key="5">
    <source>
        <dbReference type="EnsemblMetazoa" id="XP_022647592"/>
    </source>
</evidence>
<dbReference type="OMA" id="MWLFDEL"/>
<dbReference type="GeneID" id="111244602"/>
<dbReference type="PANTHER" id="PTHR16188:SF14">
    <property type="entry name" value="GEO07393P1"/>
    <property type="match status" value="1"/>
</dbReference>
<dbReference type="EnsemblMetazoa" id="XM_022791857">
    <property type="protein sequence ID" value="XP_022647592"/>
    <property type="gene ID" value="LOC111244602"/>
</dbReference>
<dbReference type="FunCoup" id="A0A7M7J6P6">
    <property type="interactions" value="14"/>
</dbReference>
<dbReference type="PANTHER" id="PTHR16188">
    <property type="entry name" value="PROTEIN PHOSPHATASE 1 INHIBITOR POTENTIATED BY PROTEIN KINASE C"/>
    <property type="match status" value="1"/>
</dbReference>
<name>A0A7M7J6P6_VARDE</name>
<dbReference type="OrthoDB" id="8193882at2759"/>
<sequence length="150" mass="17024">MRDLDTNLDLSSEQTSAESSELIASGRMQSGGMCVPTSQAKSLHVAFSEDRSDVGERKKKYLTAKYGSHQMALIKKRLHVEMWMCEQLQALYSTPEEGDSEVEIDLDELLDMENDILRKEFLLKKLHGAKKSRDIVESFVEQLISRAKTL</sequence>
<keyword evidence="6" id="KW-1185">Reference proteome</keyword>
<feature type="region of interest" description="Disordered" evidence="4">
    <location>
        <begin position="1"/>
        <end position="20"/>
    </location>
</feature>
<accession>A0A7M7J6P6</accession>
<proteinExistence type="inferred from homology"/>